<dbReference type="SMART" id="SM01398">
    <property type="entry name" value="Cornichon"/>
    <property type="match status" value="1"/>
</dbReference>
<comment type="similarity">
    <text evidence="2">Belongs to the cornichon family.</text>
</comment>
<dbReference type="InterPro" id="IPR033466">
    <property type="entry name" value="Cornichon_conserved"/>
</dbReference>
<keyword evidence="4 6" id="KW-1133">Transmembrane helix</keyword>
<dbReference type="Proteomes" id="UP000013776">
    <property type="component" value="Unassembled WGS sequence"/>
</dbReference>
<keyword evidence="8" id="KW-1185">Reference proteome</keyword>
<dbReference type="Pfam" id="PF03311">
    <property type="entry name" value="Cornichon"/>
    <property type="match status" value="1"/>
</dbReference>
<dbReference type="EMBL" id="CAHR02000135">
    <property type="protein sequence ID" value="CCG83301.1"/>
    <property type="molecule type" value="Genomic_DNA"/>
</dbReference>
<name>R4XCH5_TAPDE</name>
<evidence type="ECO:0000256" key="1">
    <source>
        <dbReference type="ARBA" id="ARBA00004141"/>
    </source>
</evidence>
<keyword evidence="5 6" id="KW-0472">Membrane</keyword>
<feature type="transmembrane region" description="Helical" evidence="6">
    <location>
        <begin position="56"/>
        <end position="80"/>
    </location>
</feature>
<dbReference type="InterPro" id="IPR003377">
    <property type="entry name" value="Cornichon"/>
</dbReference>
<evidence type="ECO:0000256" key="2">
    <source>
        <dbReference type="ARBA" id="ARBA00010095"/>
    </source>
</evidence>
<feature type="transmembrane region" description="Helical" evidence="6">
    <location>
        <begin position="112"/>
        <end position="132"/>
    </location>
</feature>
<evidence type="ECO:0000256" key="3">
    <source>
        <dbReference type="ARBA" id="ARBA00022692"/>
    </source>
</evidence>
<protein>
    <submittedName>
        <fullName evidence="7">Endosomal cargo receptor</fullName>
    </submittedName>
</protein>
<organism evidence="7 8">
    <name type="scientific">Taphrina deformans (strain PYCC 5710 / ATCC 11124 / CBS 356.35 / IMI 108563 / JCM 9778 / NBRC 8474)</name>
    <name type="common">Peach leaf curl fungus</name>
    <name type="synonym">Lalaria deformans</name>
    <dbReference type="NCBI Taxonomy" id="1097556"/>
    <lineage>
        <taxon>Eukaryota</taxon>
        <taxon>Fungi</taxon>
        <taxon>Dikarya</taxon>
        <taxon>Ascomycota</taxon>
        <taxon>Taphrinomycotina</taxon>
        <taxon>Taphrinomycetes</taxon>
        <taxon>Taphrinales</taxon>
        <taxon>Taphrinaceae</taxon>
        <taxon>Taphrina</taxon>
    </lineage>
</organism>
<evidence type="ECO:0000256" key="5">
    <source>
        <dbReference type="ARBA" id="ARBA00023136"/>
    </source>
</evidence>
<proteinExistence type="inferred from homology"/>
<dbReference type="PANTHER" id="PTHR12290">
    <property type="entry name" value="CORNICHON-RELATED"/>
    <property type="match status" value="1"/>
</dbReference>
<comment type="subcellular location">
    <subcellularLocation>
        <location evidence="1">Membrane</location>
        <topology evidence="1">Multi-pass membrane protein</topology>
    </subcellularLocation>
</comment>
<reference evidence="7 8" key="1">
    <citation type="journal article" date="2013" name="MBio">
        <title>Genome sequencing of the plant pathogen Taphrina deformans, the causal agent of peach leaf curl.</title>
        <authorList>
            <person name="Cisse O.H."/>
            <person name="Almeida J.M.G.C.F."/>
            <person name="Fonseca A."/>
            <person name="Kumar A.A."/>
            <person name="Salojaervi J."/>
            <person name="Overmyer K."/>
            <person name="Hauser P.M."/>
            <person name="Pagni M."/>
        </authorList>
    </citation>
    <scope>NUCLEOTIDE SEQUENCE [LARGE SCALE GENOMIC DNA]</scope>
    <source>
        <strain evidence="8">PYCC 5710 / ATCC 11124 / CBS 356.35 / IMI 108563 / JCM 9778 / NBRC 8474</strain>
    </source>
</reference>
<keyword evidence="7" id="KW-0675">Receptor</keyword>
<keyword evidence="3 6" id="KW-0812">Transmembrane</keyword>
<accession>R4XCH5</accession>
<evidence type="ECO:0000313" key="8">
    <source>
        <dbReference type="Proteomes" id="UP000013776"/>
    </source>
</evidence>
<dbReference type="GO" id="GO:0016192">
    <property type="term" value="P:vesicle-mediated transport"/>
    <property type="evidence" value="ECO:0007669"/>
    <property type="project" value="InterPro"/>
</dbReference>
<dbReference type="STRING" id="1097556.R4XCH5"/>
<sequence length="135" mass="15734">MGGFFFLFALILDIALLFGQVFFTIMFQDLASDYINPIDLVNRLNPYILPEAAGQAFLTLLLLVSGNWISFVFWTPIVAFNAQKIVKKEWQLDATEIFRTLNRNQRESFVKLGFYTLMFFWFLFQMITAFVADES</sequence>
<evidence type="ECO:0000256" key="6">
    <source>
        <dbReference type="SAM" id="Phobius"/>
    </source>
</evidence>
<gene>
    <name evidence="7" type="ORF">TAPDE_003440</name>
</gene>
<evidence type="ECO:0000256" key="4">
    <source>
        <dbReference type="ARBA" id="ARBA00022989"/>
    </source>
</evidence>
<dbReference type="OrthoDB" id="434393at2759"/>
<comment type="caution">
    <text evidence="7">The sequence shown here is derived from an EMBL/GenBank/DDBJ whole genome shotgun (WGS) entry which is preliminary data.</text>
</comment>
<evidence type="ECO:0000313" key="7">
    <source>
        <dbReference type="EMBL" id="CCG83301.1"/>
    </source>
</evidence>
<dbReference type="GO" id="GO:0016020">
    <property type="term" value="C:membrane"/>
    <property type="evidence" value="ECO:0007669"/>
    <property type="project" value="UniProtKB-SubCell"/>
</dbReference>
<dbReference type="PROSITE" id="PS01340">
    <property type="entry name" value="CORNICHON"/>
    <property type="match status" value="1"/>
</dbReference>
<dbReference type="VEuPathDB" id="FungiDB:TAPDE_003440"/>
<dbReference type="eggNOG" id="KOG2729">
    <property type="taxonomic scope" value="Eukaryota"/>
</dbReference>
<dbReference type="AlphaFoldDB" id="R4XCH5"/>